<evidence type="ECO:0000313" key="3">
    <source>
        <dbReference type="EMBL" id="CAG6469985.1"/>
    </source>
</evidence>
<organism evidence="3">
    <name type="scientific">Culex pipiens</name>
    <name type="common">House mosquito</name>
    <dbReference type="NCBI Taxonomy" id="7175"/>
    <lineage>
        <taxon>Eukaryota</taxon>
        <taxon>Metazoa</taxon>
        <taxon>Ecdysozoa</taxon>
        <taxon>Arthropoda</taxon>
        <taxon>Hexapoda</taxon>
        <taxon>Insecta</taxon>
        <taxon>Pterygota</taxon>
        <taxon>Neoptera</taxon>
        <taxon>Endopterygota</taxon>
        <taxon>Diptera</taxon>
        <taxon>Nematocera</taxon>
        <taxon>Culicoidea</taxon>
        <taxon>Culicidae</taxon>
        <taxon>Culicinae</taxon>
        <taxon>Culicini</taxon>
        <taxon>Culex</taxon>
        <taxon>Culex</taxon>
    </lineage>
</organism>
<protein>
    <submittedName>
        <fullName evidence="3">(northern house mosquito) hypothetical protein</fullName>
    </submittedName>
</protein>
<feature type="compositionally biased region" description="Basic and acidic residues" evidence="1">
    <location>
        <begin position="41"/>
        <end position="61"/>
    </location>
</feature>
<dbReference type="EMBL" id="HBUE01064275">
    <property type="protein sequence ID" value="CAG6469985.1"/>
    <property type="molecule type" value="Transcribed_RNA"/>
</dbReference>
<dbReference type="AlphaFoldDB" id="A0A8D8B818"/>
<dbReference type="InterPro" id="IPR040623">
    <property type="entry name" value="RPN2_C"/>
</dbReference>
<name>A0A8D8B818_CULPI</name>
<accession>A0A8D8B818</accession>
<sequence>MQRRRKVAIAVLSFTARASAETGKRRHVEEESGATPSKVKAKVEATKKSPGVKREKSKDATRAPPRNSVKRCHREEDRAGGPNSDSTFWAQLLHSPARVMRVQLKVINNAAAGKQVLVERDTTYEPKNDDLTELDAFDVLDAWKYNNCFS</sequence>
<feature type="domain" description="26S proteasome regulatory subunit RPN2 C-terminal" evidence="2">
    <location>
        <begin position="3"/>
        <end position="115"/>
    </location>
</feature>
<evidence type="ECO:0000256" key="1">
    <source>
        <dbReference type="SAM" id="MobiDB-lite"/>
    </source>
</evidence>
<evidence type="ECO:0000259" key="2">
    <source>
        <dbReference type="Pfam" id="PF18004"/>
    </source>
</evidence>
<proteinExistence type="predicted"/>
<dbReference type="Pfam" id="PF18004">
    <property type="entry name" value="RPN2_C"/>
    <property type="match status" value="1"/>
</dbReference>
<feature type="region of interest" description="Disordered" evidence="1">
    <location>
        <begin position="18"/>
        <end position="87"/>
    </location>
</feature>
<reference evidence="3" key="1">
    <citation type="submission" date="2021-05" db="EMBL/GenBank/DDBJ databases">
        <authorList>
            <person name="Alioto T."/>
            <person name="Alioto T."/>
            <person name="Gomez Garrido J."/>
        </authorList>
    </citation>
    <scope>NUCLEOTIDE SEQUENCE</scope>
</reference>